<evidence type="ECO:0000313" key="5">
    <source>
        <dbReference type="EMBL" id="KFO15025.1"/>
    </source>
</evidence>
<proteinExistence type="predicted"/>
<keyword evidence="4" id="KW-1015">Disulfide bond</keyword>
<evidence type="ECO:0000313" key="6">
    <source>
        <dbReference type="Proteomes" id="UP000053309"/>
    </source>
</evidence>
<name>A0A087VQY3_BALRE</name>
<dbReference type="PANTHER" id="PTHR34399">
    <property type="entry name" value="AVIDIN-RELATED"/>
    <property type="match status" value="1"/>
</dbReference>
<dbReference type="EMBL" id="KL502375">
    <property type="protein sequence ID" value="KFO15025.1"/>
    <property type="molecule type" value="Genomic_DNA"/>
</dbReference>
<dbReference type="Proteomes" id="UP000053309">
    <property type="component" value="Unassembled WGS sequence"/>
</dbReference>
<dbReference type="Gene3D" id="2.40.128.30">
    <property type="entry name" value="Avidin-like"/>
    <property type="match status" value="1"/>
</dbReference>
<dbReference type="AlphaFoldDB" id="A0A087VQY3"/>
<dbReference type="GO" id="GO:0009374">
    <property type="term" value="F:biotin binding"/>
    <property type="evidence" value="ECO:0007669"/>
    <property type="project" value="InterPro"/>
</dbReference>
<dbReference type="PROSITE" id="PS51326">
    <property type="entry name" value="AVIDIN_2"/>
    <property type="match status" value="1"/>
</dbReference>
<dbReference type="Pfam" id="PF01382">
    <property type="entry name" value="Avidin"/>
    <property type="match status" value="1"/>
</dbReference>
<feature type="non-terminal residue" evidence="5">
    <location>
        <position position="1"/>
    </location>
</feature>
<evidence type="ECO:0000256" key="2">
    <source>
        <dbReference type="ARBA" id="ARBA00022525"/>
    </source>
</evidence>
<evidence type="ECO:0000256" key="3">
    <source>
        <dbReference type="ARBA" id="ARBA00022729"/>
    </source>
</evidence>
<reference evidence="5 6" key="1">
    <citation type="submission" date="2014-04" db="EMBL/GenBank/DDBJ databases">
        <title>Genome evolution of avian class.</title>
        <authorList>
            <person name="Zhang G."/>
            <person name="Li C."/>
        </authorList>
    </citation>
    <scope>NUCLEOTIDE SEQUENCE [LARGE SCALE GENOMIC DNA]</scope>
    <source>
        <strain evidence="5">BGI_N312</strain>
    </source>
</reference>
<keyword evidence="3" id="KW-0732">Signal</keyword>
<protein>
    <submittedName>
        <fullName evidence="5">Avidin</fullName>
    </submittedName>
</protein>
<gene>
    <name evidence="5" type="ORF">N312_09660</name>
</gene>
<dbReference type="PANTHER" id="PTHR34399:SF3">
    <property type="entry name" value="AVID PROTEIN-RELATED"/>
    <property type="match status" value="1"/>
</dbReference>
<dbReference type="InterPro" id="IPR036896">
    <property type="entry name" value="Avidin-like_sf"/>
</dbReference>
<evidence type="ECO:0000256" key="4">
    <source>
        <dbReference type="PIRSR" id="PIRSR605468-51"/>
    </source>
</evidence>
<evidence type="ECO:0000256" key="1">
    <source>
        <dbReference type="ARBA" id="ARBA00004613"/>
    </source>
</evidence>
<dbReference type="GO" id="GO:0005576">
    <property type="term" value="C:extracellular region"/>
    <property type="evidence" value="ECO:0007669"/>
    <property type="project" value="UniProtKB-SubCell"/>
</dbReference>
<dbReference type="SUPFAM" id="SSF50876">
    <property type="entry name" value="Avidin/streptavidin"/>
    <property type="match status" value="1"/>
</dbReference>
<feature type="disulfide bond" evidence="4">
    <location>
        <begin position="19"/>
        <end position="99"/>
    </location>
</feature>
<dbReference type="InterPro" id="IPR005468">
    <property type="entry name" value="Avidin/str"/>
</dbReference>
<feature type="non-terminal residue" evidence="5">
    <location>
        <position position="129"/>
    </location>
</feature>
<organism evidence="5 6">
    <name type="scientific">Balearica regulorum gibbericeps</name>
    <name type="common">East African grey crowned-crane</name>
    <dbReference type="NCBI Taxonomy" id="100784"/>
    <lineage>
        <taxon>Eukaryota</taxon>
        <taxon>Metazoa</taxon>
        <taxon>Chordata</taxon>
        <taxon>Craniata</taxon>
        <taxon>Vertebrata</taxon>
        <taxon>Euteleostomi</taxon>
        <taxon>Archelosauria</taxon>
        <taxon>Archosauria</taxon>
        <taxon>Dinosauria</taxon>
        <taxon>Saurischia</taxon>
        <taxon>Theropoda</taxon>
        <taxon>Coelurosauria</taxon>
        <taxon>Aves</taxon>
        <taxon>Neognathae</taxon>
        <taxon>Neoaves</taxon>
        <taxon>Gruiformes</taxon>
        <taxon>Gruidae</taxon>
        <taxon>Balearica</taxon>
    </lineage>
</organism>
<keyword evidence="6" id="KW-1185">Reference proteome</keyword>
<sequence>LPILRLCLSTSVESPPLQCVLTRCWINVQGSNMTIRAMNGKGDLASSYHMAVTATTNKIQVSLLQGSQHCTNQKSQPTFGFIVTWSFSGASPFPASLRCFVDEDRKEILRTAWIMQDEVDSFEDDWKVS</sequence>
<accession>A0A087VQY3</accession>
<keyword evidence="2" id="KW-0964">Secreted</keyword>
<comment type="subcellular location">
    <subcellularLocation>
        <location evidence="1">Secreted</location>
    </subcellularLocation>
</comment>
<dbReference type="InterPro" id="IPR051764">
    <property type="entry name" value="Avidin/Streptavidin-rel"/>
</dbReference>